<name>A0A495XG75_9PSEU</name>
<dbReference type="GO" id="GO:0016627">
    <property type="term" value="F:oxidoreductase activity, acting on the CH-CH group of donors"/>
    <property type="evidence" value="ECO:0007669"/>
    <property type="project" value="TreeGrafter"/>
</dbReference>
<dbReference type="PANTHER" id="PTHR35176">
    <property type="entry name" value="HEME OXYGENASE HI_0854-RELATED"/>
    <property type="match status" value="1"/>
</dbReference>
<dbReference type="InterPro" id="IPR052019">
    <property type="entry name" value="F420H2_bilvrd_red/Heme_oxyg"/>
</dbReference>
<evidence type="ECO:0000313" key="4">
    <source>
        <dbReference type="Proteomes" id="UP000272729"/>
    </source>
</evidence>
<evidence type="ECO:0000259" key="2">
    <source>
        <dbReference type="Pfam" id="PF01243"/>
    </source>
</evidence>
<dbReference type="InterPro" id="IPR011576">
    <property type="entry name" value="Pyridox_Oxase_N"/>
</dbReference>
<accession>A0A495XG75</accession>
<feature type="domain" description="Pyridoxamine 5'-phosphate oxidase N-terminal" evidence="2">
    <location>
        <begin position="43"/>
        <end position="155"/>
    </location>
</feature>
<dbReference type="SUPFAM" id="SSF50475">
    <property type="entry name" value="FMN-binding split barrel"/>
    <property type="match status" value="1"/>
</dbReference>
<dbReference type="Gene3D" id="2.30.110.10">
    <property type="entry name" value="Electron Transport, Fmn-binding Protein, Chain A"/>
    <property type="match status" value="1"/>
</dbReference>
<dbReference type="Pfam" id="PF01243">
    <property type="entry name" value="PNPOx_N"/>
    <property type="match status" value="1"/>
</dbReference>
<dbReference type="GO" id="GO:0005829">
    <property type="term" value="C:cytosol"/>
    <property type="evidence" value="ECO:0007669"/>
    <property type="project" value="TreeGrafter"/>
</dbReference>
<dbReference type="Proteomes" id="UP000272729">
    <property type="component" value="Unassembled WGS sequence"/>
</dbReference>
<dbReference type="InterPro" id="IPR019920">
    <property type="entry name" value="F420-binding_dom_put"/>
</dbReference>
<proteinExistence type="predicted"/>
<sequence>MITLSAALSRHPVVLGDGYPYGGPMGYTDAPDGWWREFIAATPPRTAKLAVVRKDGAPHVSPVWVDLDGSTVVFTTHLDSVKGRALLRDGRLSLCLDDENPPFHFVTISGRAEIVDDPEQVRYWAGRIGGRYMGAARANEYAERNGVPNEVVVRVREPKIVAKVAIAD</sequence>
<organism evidence="3 4">
    <name type="scientific">Saccharothrix variisporea</name>
    <dbReference type="NCBI Taxonomy" id="543527"/>
    <lineage>
        <taxon>Bacteria</taxon>
        <taxon>Bacillati</taxon>
        <taxon>Actinomycetota</taxon>
        <taxon>Actinomycetes</taxon>
        <taxon>Pseudonocardiales</taxon>
        <taxon>Pseudonocardiaceae</taxon>
        <taxon>Saccharothrix</taxon>
    </lineage>
</organism>
<keyword evidence="4" id="KW-1185">Reference proteome</keyword>
<dbReference type="InterPro" id="IPR012349">
    <property type="entry name" value="Split_barrel_FMN-bd"/>
</dbReference>
<gene>
    <name evidence="3" type="ORF">DFJ66_4926</name>
</gene>
<evidence type="ECO:0000313" key="3">
    <source>
        <dbReference type="EMBL" id="RKT71633.1"/>
    </source>
</evidence>
<dbReference type="GO" id="GO:0070967">
    <property type="term" value="F:coenzyme F420 binding"/>
    <property type="evidence" value="ECO:0007669"/>
    <property type="project" value="TreeGrafter"/>
</dbReference>
<comment type="caution">
    <text evidence="3">The sequence shown here is derived from an EMBL/GenBank/DDBJ whole genome shotgun (WGS) entry which is preliminary data.</text>
</comment>
<dbReference type="PANTHER" id="PTHR35176:SF1">
    <property type="entry name" value="F420H(2)-DEPENDENT BILIVERDIN REDUCTASE"/>
    <property type="match status" value="1"/>
</dbReference>
<reference evidence="3 4" key="1">
    <citation type="submission" date="2018-10" db="EMBL/GenBank/DDBJ databases">
        <title>Sequencing the genomes of 1000 actinobacteria strains.</title>
        <authorList>
            <person name="Klenk H.-P."/>
        </authorList>
    </citation>
    <scope>NUCLEOTIDE SEQUENCE [LARGE SCALE GENOMIC DNA]</scope>
    <source>
        <strain evidence="3 4">DSM 43911</strain>
    </source>
</reference>
<evidence type="ECO:0000256" key="1">
    <source>
        <dbReference type="ARBA" id="ARBA00023002"/>
    </source>
</evidence>
<dbReference type="AlphaFoldDB" id="A0A495XG75"/>
<keyword evidence="1" id="KW-0560">Oxidoreductase</keyword>
<protein>
    <recommendedName>
        <fullName evidence="2">Pyridoxamine 5'-phosphate oxidase N-terminal domain-containing protein</fullName>
    </recommendedName>
</protein>
<dbReference type="NCBIfam" id="TIGR03618">
    <property type="entry name" value="Rv1155_F420"/>
    <property type="match status" value="1"/>
</dbReference>
<dbReference type="EMBL" id="RBXR01000001">
    <property type="protein sequence ID" value="RKT71633.1"/>
    <property type="molecule type" value="Genomic_DNA"/>
</dbReference>